<name>A0AAP2DU38_9BACT</name>
<comment type="caution">
    <text evidence="1">The sequence shown here is derived from an EMBL/GenBank/DDBJ whole genome shotgun (WGS) entry which is preliminary data.</text>
</comment>
<sequence>MKTVFDEATRSELIRRINSLQENKEAQWGKMNVYQMAKHCNLWDEWVHGRNNPIYIRSFLGRIFGKWALKNSVKDDTPMQRNIPTSRDLVIHEKSGDLCLQKKKWTELVSAYAHYSNPAFVHDFFGKMTQEEIGIFAYKHADHHLRQFSC</sequence>
<dbReference type="Gene3D" id="1.20.120.450">
    <property type="entry name" value="dinb family like domain"/>
    <property type="match status" value="1"/>
</dbReference>
<reference evidence="1 2" key="1">
    <citation type="submission" date="2021-05" db="EMBL/GenBank/DDBJ databases">
        <title>A Polyphasic approach of four new species of the genus Ohtaekwangia: Ohtaekwangia histidinii sp. nov., Ohtaekwangia cretensis sp. nov., Ohtaekwangia indiensis sp. nov., Ohtaekwangia reichenbachii sp. nov. from diverse environment.</title>
        <authorList>
            <person name="Octaviana S."/>
        </authorList>
    </citation>
    <scope>NUCLEOTIDE SEQUENCE [LARGE SCALE GENOMIC DNA]</scope>
    <source>
        <strain evidence="1 2">PWU5</strain>
    </source>
</reference>
<dbReference type="Proteomes" id="UP001319080">
    <property type="component" value="Unassembled WGS sequence"/>
</dbReference>
<gene>
    <name evidence="1" type="ORF">KK062_05020</name>
</gene>
<dbReference type="InterPro" id="IPR034660">
    <property type="entry name" value="DinB/YfiT-like"/>
</dbReference>
<proteinExistence type="predicted"/>
<protein>
    <submittedName>
        <fullName evidence="1">DUF1569 domain-containing protein</fullName>
    </submittedName>
</protein>
<dbReference type="InterPro" id="IPR011463">
    <property type="entry name" value="DUF1569"/>
</dbReference>
<dbReference type="Pfam" id="PF07606">
    <property type="entry name" value="DUF1569"/>
    <property type="match status" value="1"/>
</dbReference>
<dbReference type="AlphaFoldDB" id="A0AAP2DU38"/>
<dbReference type="RefSeq" id="WP_254083156.1">
    <property type="nucleotide sequence ID" value="NZ_JAHESE010000002.1"/>
</dbReference>
<keyword evidence="2" id="KW-1185">Reference proteome</keyword>
<evidence type="ECO:0000313" key="2">
    <source>
        <dbReference type="Proteomes" id="UP001319080"/>
    </source>
</evidence>
<organism evidence="1 2">
    <name type="scientific">Dawidia cretensis</name>
    <dbReference type="NCBI Taxonomy" id="2782350"/>
    <lineage>
        <taxon>Bacteria</taxon>
        <taxon>Pseudomonadati</taxon>
        <taxon>Bacteroidota</taxon>
        <taxon>Cytophagia</taxon>
        <taxon>Cytophagales</taxon>
        <taxon>Chryseotaleaceae</taxon>
        <taxon>Dawidia</taxon>
    </lineage>
</organism>
<evidence type="ECO:0000313" key="1">
    <source>
        <dbReference type="EMBL" id="MBT1707570.1"/>
    </source>
</evidence>
<dbReference type="EMBL" id="JAHESE010000002">
    <property type="protein sequence ID" value="MBT1707570.1"/>
    <property type="molecule type" value="Genomic_DNA"/>
</dbReference>
<accession>A0AAP2DU38</accession>